<evidence type="ECO:0000313" key="8">
    <source>
        <dbReference type="Proteomes" id="UP000798488"/>
    </source>
</evidence>
<gene>
    <name evidence="4 7" type="primary">prmC</name>
    <name evidence="7" type="ORF">SPSYN_00743</name>
</gene>
<keyword evidence="3 4" id="KW-0949">S-adenosyl-L-methionine</keyword>
<dbReference type="InterPro" id="IPR019874">
    <property type="entry name" value="RF_methyltr_PrmC"/>
</dbReference>
<dbReference type="EMBL" id="LSRS01000002">
    <property type="protein sequence ID" value="KAF1086005.1"/>
    <property type="molecule type" value="Genomic_DNA"/>
</dbReference>
<comment type="function">
    <text evidence="4">Methylates the class 1 translation termination release factors RF1/PrfA and RF2/PrfB on the glutamine residue of the universally conserved GGQ motif.</text>
</comment>
<keyword evidence="2 4" id="KW-0808">Transferase</keyword>
<evidence type="ECO:0000256" key="3">
    <source>
        <dbReference type="ARBA" id="ARBA00022691"/>
    </source>
</evidence>
<feature type="domain" description="Release factor glutamine methyltransferase N-terminal" evidence="6">
    <location>
        <begin position="9"/>
        <end position="77"/>
    </location>
</feature>
<evidence type="ECO:0000256" key="1">
    <source>
        <dbReference type="ARBA" id="ARBA00022603"/>
    </source>
</evidence>
<reference evidence="7" key="1">
    <citation type="submission" date="2016-02" db="EMBL/GenBank/DDBJ databases">
        <title>Draft Genome Sequence of Sporotomaculum syntrophicum Strain FB, a Syntrophic Benzoate Degrader.</title>
        <authorList>
            <person name="Nobu M.K."/>
            <person name="Narihiro T."/>
            <person name="Qiu Y.-L."/>
            <person name="Ohashi A."/>
            <person name="Liu W.-T."/>
            <person name="Yuji S."/>
        </authorList>
    </citation>
    <scope>NUCLEOTIDE SEQUENCE</scope>
    <source>
        <strain evidence="7">FB</strain>
    </source>
</reference>
<dbReference type="NCBIfam" id="TIGR03534">
    <property type="entry name" value="RF_mod_PrmC"/>
    <property type="match status" value="1"/>
</dbReference>
<dbReference type="Gene3D" id="3.40.50.150">
    <property type="entry name" value="Vaccinia Virus protein VP39"/>
    <property type="match status" value="1"/>
</dbReference>
<feature type="binding site" evidence="4">
    <location>
        <begin position="123"/>
        <end position="127"/>
    </location>
    <ligand>
        <name>S-adenosyl-L-methionine</name>
        <dbReference type="ChEBI" id="CHEBI:59789"/>
    </ligand>
</feature>
<dbReference type="SUPFAM" id="SSF53335">
    <property type="entry name" value="S-adenosyl-L-methionine-dependent methyltransferases"/>
    <property type="match status" value="1"/>
</dbReference>
<evidence type="ECO:0000256" key="4">
    <source>
        <dbReference type="HAMAP-Rule" id="MF_02126"/>
    </source>
</evidence>
<dbReference type="GO" id="GO:0102559">
    <property type="term" value="F:peptide chain release factor N(5)-glutamine methyltransferase activity"/>
    <property type="evidence" value="ECO:0007669"/>
    <property type="project" value="UniProtKB-EC"/>
</dbReference>
<dbReference type="InterPro" id="IPR004556">
    <property type="entry name" value="HemK-like"/>
</dbReference>
<comment type="caution">
    <text evidence="7">The sequence shown here is derived from an EMBL/GenBank/DDBJ whole genome shotgun (WGS) entry which is preliminary data.</text>
</comment>
<feature type="binding site" evidence="4">
    <location>
        <position position="193"/>
    </location>
    <ligand>
        <name>S-adenosyl-L-methionine</name>
        <dbReference type="ChEBI" id="CHEBI:59789"/>
    </ligand>
</feature>
<dbReference type="Pfam" id="PF13847">
    <property type="entry name" value="Methyltransf_31"/>
    <property type="match status" value="1"/>
</dbReference>
<feature type="domain" description="Methyltransferase" evidence="5">
    <location>
        <begin position="120"/>
        <end position="248"/>
    </location>
</feature>
<sequence length="292" mass="31518">MGLTVRERLLQAAKYLRDKGAFSPRLDAEVLLAHVLGRDRVYLYREASLVLNADSERIYQALLERRACGEPVAYLTGHKEFMGLDFAVGPHVLIPRPETELLVEKALAILATWPGQRLAVDVGTGSGAIAVSLANMAPAGTVVHAIDISPQALEIARANALRHGIEVVFHRGDLLAPLQGVLAPGSVTVITANLPYIPSNAMAGLPRDVRNYEPALALDGGSDGLDVYRRLIPQAETWLSPGGQLLMEISPEQAEQALALLSPPHWLAGAYQDLSGRPRLICGFKQSEHLPD</sequence>
<comment type="catalytic activity">
    <reaction evidence="4">
        <text>L-glutaminyl-[peptide chain release factor] + S-adenosyl-L-methionine = N(5)-methyl-L-glutaminyl-[peptide chain release factor] + S-adenosyl-L-homocysteine + H(+)</text>
        <dbReference type="Rhea" id="RHEA:42896"/>
        <dbReference type="Rhea" id="RHEA-COMP:10271"/>
        <dbReference type="Rhea" id="RHEA-COMP:10272"/>
        <dbReference type="ChEBI" id="CHEBI:15378"/>
        <dbReference type="ChEBI" id="CHEBI:30011"/>
        <dbReference type="ChEBI" id="CHEBI:57856"/>
        <dbReference type="ChEBI" id="CHEBI:59789"/>
        <dbReference type="ChEBI" id="CHEBI:61891"/>
        <dbReference type="EC" id="2.1.1.297"/>
    </reaction>
</comment>
<dbReference type="GO" id="GO:0032259">
    <property type="term" value="P:methylation"/>
    <property type="evidence" value="ECO:0007669"/>
    <property type="project" value="UniProtKB-KW"/>
</dbReference>
<dbReference type="AlphaFoldDB" id="A0A9D3AWX0"/>
<dbReference type="EC" id="2.1.1.297" evidence="4"/>
<dbReference type="CDD" id="cd02440">
    <property type="entry name" value="AdoMet_MTases"/>
    <property type="match status" value="1"/>
</dbReference>
<evidence type="ECO:0000259" key="6">
    <source>
        <dbReference type="Pfam" id="PF17827"/>
    </source>
</evidence>
<dbReference type="PANTHER" id="PTHR18895">
    <property type="entry name" value="HEMK METHYLTRANSFERASE"/>
    <property type="match status" value="1"/>
</dbReference>
<keyword evidence="1 4" id="KW-0489">Methyltransferase</keyword>
<dbReference type="Pfam" id="PF17827">
    <property type="entry name" value="PrmC_N"/>
    <property type="match status" value="1"/>
</dbReference>
<dbReference type="Proteomes" id="UP000798488">
    <property type="component" value="Unassembled WGS sequence"/>
</dbReference>
<accession>A0A9D3AWX0</accession>
<proteinExistence type="inferred from homology"/>
<protein>
    <recommendedName>
        <fullName evidence="4">Release factor glutamine methyltransferase</fullName>
        <shortName evidence="4">RF MTase</shortName>
        <ecNumber evidence="4">2.1.1.297</ecNumber>
    </recommendedName>
    <alternativeName>
        <fullName evidence="4">N5-glutamine methyltransferase PrmC</fullName>
    </alternativeName>
    <alternativeName>
        <fullName evidence="4">Protein-(glutamine-N5) MTase PrmC</fullName>
    </alternativeName>
    <alternativeName>
        <fullName evidence="4">Protein-glutamine N-methyltransferase PrmC</fullName>
    </alternativeName>
</protein>
<dbReference type="InterPro" id="IPR029063">
    <property type="entry name" value="SAM-dependent_MTases_sf"/>
</dbReference>
<comment type="similarity">
    <text evidence="4">Belongs to the protein N5-glutamine methyltransferase family. PrmC subfamily.</text>
</comment>
<evidence type="ECO:0000313" key="7">
    <source>
        <dbReference type="EMBL" id="KAF1086005.1"/>
    </source>
</evidence>
<comment type="caution">
    <text evidence="4">Lacks conserved residue(s) required for the propagation of feature annotation.</text>
</comment>
<keyword evidence="8" id="KW-1185">Reference proteome</keyword>
<dbReference type="NCBIfam" id="TIGR00536">
    <property type="entry name" value="hemK_fam"/>
    <property type="match status" value="1"/>
</dbReference>
<dbReference type="Gene3D" id="1.10.8.10">
    <property type="entry name" value="DNA helicase RuvA subunit, C-terminal domain"/>
    <property type="match status" value="1"/>
</dbReference>
<dbReference type="InterPro" id="IPR050320">
    <property type="entry name" value="N5-glutamine_MTase"/>
</dbReference>
<feature type="binding site" evidence="4">
    <location>
        <position position="147"/>
    </location>
    <ligand>
        <name>S-adenosyl-L-methionine</name>
        <dbReference type="ChEBI" id="CHEBI:59789"/>
    </ligand>
</feature>
<dbReference type="HAMAP" id="MF_02126">
    <property type="entry name" value="RF_methyltr_PrmC"/>
    <property type="match status" value="1"/>
</dbReference>
<dbReference type="InterPro" id="IPR025714">
    <property type="entry name" value="Methyltranfer_dom"/>
</dbReference>
<organism evidence="7 8">
    <name type="scientific">Sporotomaculum syntrophicum</name>
    <dbReference type="NCBI Taxonomy" id="182264"/>
    <lineage>
        <taxon>Bacteria</taxon>
        <taxon>Bacillati</taxon>
        <taxon>Bacillota</taxon>
        <taxon>Clostridia</taxon>
        <taxon>Eubacteriales</taxon>
        <taxon>Desulfallaceae</taxon>
        <taxon>Sporotomaculum</taxon>
    </lineage>
</organism>
<dbReference type="OrthoDB" id="9784805at2"/>
<dbReference type="InterPro" id="IPR040758">
    <property type="entry name" value="PrmC_N"/>
</dbReference>
<evidence type="ECO:0000256" key="2">
    <source>
        <dbReference type="ARBA" id="ARBA00022679"/>
    </source>
</evidence>
<dbReference type="PANTHER" id="PTHR18895:SF74">
    <property type="entry name" value="MTRF1L RELEASE FACTOR GLUTAMINE METHYLTRANSFERASE"/>
    <property type="match status" value="1"/>
</dbReference>
<evidence type="ECO:0000259" key="5">
    <source>
        <dbReference type="Pfam" id="PF13847"/>
    </source>
</evidence>
<dbReference type="RefSeq" id="WP_161821150.1">
    <property type="nucleotide sequence ID" value="NZ_LSRS01000002.1"/>
</dbReference>
<name>A0A9D3AWX0_9FIRM</name>